<dbReference type="GO" id="GO:0005975">
    <property type="term" value="P:carbohydrate metabolic process"/>
    <property type="evidence" value="ECO:0007669"/>
    <property type="project" value="InterPro"/>
</dbReference>
<evidence type="ECO:0000256" key="1">
    <source>
        <dbReference type="ARBA" id="ARBA00009809"/>
    </source>
</evidence>
<dbReference type="OrthoDB" id="1657402at2759"/>
<dbReference type="InterPro" id="IPR017853">
    <property type="entry name" value="GH"/>
</dbReference>
<dbReference type="PANTHER" id="PTHR23421">
    <property type="entry name" value="BETA-GALACTOSIDASE RELATED"/>
    <property type="match status" value="1"/>
</dbReference>
<dbReference type="Proteomes" id="UP000821853">
    <property type="component" value="Chromosome 4"/>
</dbReference>
<organism evidence="3 4">
    <name type="scientific">Haemaphysalis longicornis</name>
    <name type="common">Bush tick</name>
    <dbReference type="NCBI Taxonomy" id="44386"/>
    <lineage>
        <taxon>Eukaryota</taxon>
        <taxon>Metazoa</taxon>
        <taxon>Ecdysozoa</taxon>
        <taxon>Arthropoda</taxon>
        <taxon>Chelicerata</taxon>
        <taxon>Arachnida</taxon>
        <taxon>Acari</taxon>
        <taxon>Parasitiformes</taxon>
        <taxon>Ixodida</taxon>
        <taxon>Ixodoidea</taxon>
        <taxon>Ixodidae</taxon>
        <taxon>Haemaphysalinae</taxon>
        <taxon>Haemaphysalis</taxon>
    </lineage>
</organism>
<reference evidence="3 4" key="1">
    <citation type="journal article" date="2020" name="Cell">
        <title>Large-Scale Comparative Analyses of Tick Genomes Elucidate Their Genetic Diversity and Vector Capacities.</title>
        <authorList>
            <consortium name="Tick Genome and Microbiome Consortium (TIGMIC)"/>
            <person name="Jia N."/>
            <person name="Wang J."/>
            <person name="Shi W."/>
            <person name="Du L."/>
            <person name="Sun Y."/>
            <person name="Zhan W."/>
            <person name="Jiang J.F."/>
            <person name="Wang Q."/>
            <person name="Zhang B."/>
            <person name="Ji P."/>
            <person name="Bell-Sakyi L."/>
            <person name="Cui X.M."/>
            <person name="Yuan T.T."/>
            <person name="Jiang B.G."/>
            <person name="Yang W.F."/>
            <person name="Lam T.T."/>
            <person name="Chang Q.C."/>
            <person name="Ding S.J."/>
            <person name="Wang X.J."/>
            <person name="Zhu J.G."/>
            <person name="Ruan X.D."/>
            <person name="Zhao L."/>
            <person name="Wei J.T."/>
            <person name="Ye R.Z."/>
            <person name="Que T.C."/>
            <person name="Du C.H."/>
            <person name="Zhou Y.H."/>
            <person name="Cheng J.X."/>
            <person name="Dai P.F."/>
            <person name="Guo W.B."/>
            <person name="Han X.H."/>
            <person name="Huang E.J."/>
            <person name="Li L.F."/>
            <person name="Wei W."/>
            <person name="Gao Y.C."/>
            <person name="Liu J.Z."/>
            <person name="Shao H.Z."/>
            <person name="Wang X."/>
            <person name="Wang C.C."/>
            <person name="Yang T.C."/>
            <person name="Huo Q.B."/>
            <person name="Li W."/>
            <person name="Chen H.Y."/>
            <person name="Chen S.E."/>
            <person name="Zhou L.G."/>
            <person name="Ni X.B."/>
            <person name="Tian J.H."/>
            <person name="Sheng Y."/>
            <person name="Liu T."/>
            <person name="Pan Y.S."/>
            <person name="Xia L.Y."/>
            <person name="Li J."/>
            <person name="Zhao F."/>
            <person name="Cao W.C."/>
        </authorList>
    </citation>
    <scope>NUCLEOTIDE SEQUENCE [LARGE SCALE GENOMIC DNA]</scope>
    <source>
        <strain evidence="3">HaeL-2018</strain>
    </source>
</reference>
<feature type="domain" description="Glycoside hydrolase 35 catalytic" evidence="2">
    <location>
        <begin position="2"/>
        <end position="125"/>
    </location>
</feature>
<name>A0A9J6GFR4_HAELO</name>
<sequence>MLFQVENEYSSYNACDSSYMRRLRNLAREQLGDDVLLFTTDGFSIKSKCGRVPGALATIDFGTDTDPKKAWFGEKGRKAPRGPLINSELYTGWLDHWDEQHQTVHATVLANSIRKILNMGASFNL</sequence>
<dbReference type="SUPFAM" id="SSF51445">
    <property type="entry name" value="(Trans)glycosidases"/>
    <property type="match status" value="1"/>
</dbReference>
<dbReference type="Pfam" id="PF01301">
    <property type="entry name" value="Glyco_hydro_35"/>
    <property type="match status" value="1"/>
</dbReference>
<dbReference type="InterPro" id="IPR001944">
    <property type="entry name" value="Glycoside_Hdrlase_35"/>
</dbReference>
<comment type="similarity">
    <text evidence="1">Belongs to the glycosyl hydrolase 35 family.</text>
</comment>
<evidence type="ECO:0000313" key="3">
    <source>
        <dbReference type="EMBL" id="KAH9373625.1"/>
    </source>
</evidence>
<evidence type="ECO:0000259" key="2">
    <source>
        <dbReference type="Pfam" id="PF01301"/>
    </source>
</evidence>
<dbReference type="InterPro" id="IPR031330">
    <property type="entry name" value="Gly_Hdrlase_35_cat"/>
</dbReference>
<comment type="caution">
    <text evidence="3">The sequence shown here is derived from an EMBL/GenBank/DDBJ whole genome shotgun (WGS) entry which is preliminary data.</text>
</comment>
<dbReference type="OMA" id="YSSYNAC"/>
<dbReference type="VEuPathDB" id="VectorBase:HLOH_053417"/>
<proteinExistence type="inferred from homology"/>
<protein>
    <recommendedName>
        <fullName evidence="2">Glycoside hydrolase 35 catalytic domain-containing protein</fullName>
    </recommendedName>
</protein>
<dbReference type="AlphaFoldDB" id="A0A9J6GFR4"/>
<accession>A0A9J6GFR4</accession>
<dbReference type="EMBL" id="JABSTR010000006">
    <property type="protein sequence ID" value="KAH9373625.1"/>
    <property type="molecule type" value="Genomic_DNA"/>
</dbReference>
<dbReference type="Gene3D" id="3.20.20.80">
    <property type="entry name" value="Glycosidases"/>
    <property type="match status" value="1"/>
</dbReference>
<dbReference type="GO" id="GO:0004553">
    <property type="term" value="F:hydrolase activity, hydrolyzing O-glycosyl compounds"/>
    <property type="evidence" value="ECO:0007669"/>
    <property type="project" value="InterPro"/>
</dbReference>
<evidence type="ECO:0000313" key="4">
    <source>
        <dbReference type="Proteomes" id="UP000821853"/>
    </source>
</evidence>
<gene>
    <name evidence="3" type="ORF">HPB48_014778</name>
</gene>
<keyword evidence="4" id="KW-1185">Reference proteome</keyword>